<sequence length="56" mass="6407">MSNHLTVGLVFLMFAGVLVFVVKPWFLGLPFFMSGLYFVTKALTDKKDKENENHDI</sequence>
<evidence type="ECO:0000313" key="2">
    <source>
        <dbReference type="EMBL" id="MDQ0221593.1"/>
    </source>
</evidence>
<reference evidence="2 3" key="1">
    <citation type="submission" date="2023-07" db="EMBL/GenBank/DDBJ databases">
        <title>Genomic Encyclopedia of Type Strains, Phase IV (KMG-IV): sequencing the most valuable type-strain genomes for metagenomic binning, comparative biology and taxonomic classification.</title>
        <authorList>
            <person name="Goeker M."/>
        </authorList>
    </citation>
    <scope>NUCLEOTIDE SEQUENCE [LARGE SCALE GENOMIC DNA]</scope>
    <source>
        <strain evidence="2 3">DSM 105143</strain>
    </source>
</reference>
<dbReference type="EMBL" id="JAUSTM010000001">
    <property type="protein sequence ID" value="MDQ0221593.1"/>
    <property type="molecule type" value="Genomic_DNA"/>
</dbReference>
<protein>
    <submittedName>
        <fullName evidence="2">Uncharacterized protein</fullName>
    </submittedName>
</protein>
<feature type="transmembrane region" description="Helical" evidence="1">
    <location>
        <begin position="6"/>
        <end position="39"/>
    </location>
</feature>
<dbReference type="RefSeq" id="WP_307120831.1">
    <property type="nucleotide sequence ID" value="NZ_JAUSTM010000001.1"/>
</dbReference>
<name>A0ABT9YNN0_9STRE</name>
<evidence type="ECO:0000313" key="3">
    <source>
        <dbReference type="Proteomes" id="UP001223079"/>
    </source>
</evidence>
<keyword evidence="1" id="KW-0472">Membrane</keyword>
<gene>
    <name evidence="2" type="ORF">J2S23_000124</name>
</gene>
<keyword evidence="1" id="KW-1133">Transmembrane helix</keyword>
<keyword evidence="3" id="KW-1185">Reference proteome</keyword>
<organism evidence="2 3">
    <name type="scientific">Streptococcus moroccensis</name>
    <dbReference type="NCBI Taxonomy" id="1451356"/>
    <lineage>
        <taxon>Bacteria</taxon>
        <taxon>Bacillati</taxon>
        <taxon>Bacillota</taxon>
        <taxon>Bacilli</taxon>
        <taxon>Lactobacillales</taxon>
        <taxon>Streptococcaceae</taxon>
        <taxon>Streptococcus</taxon>
    </lineage>
</organism>
<accession>A0ABT9YNN0</accession>
<evidence type="ECO:0000256" key="1">
    <source>
        <dbReference type="SAM" id="Phobius"/>
    </source>
</evidence>
<keyword evidence="1" id="KW-0812">Transmembrane</keyword>
<dbReference type="Proteomes" id="UP001223079">
    <property type="component" value="Unassembled WGS sequence"/>
</dbReference>
<comment type="caution">
    <text evidence="2">The sequence shown here is derived from an EMBL/GenBank/DDBJ whole genome shotgun (WGS) entry which is preliminary data.</text>
</comment>
<proteinExistence type="predicted"/>